<organism evidence="2 3">
    <name type="scientific">Ophiobolus disseminans</name>
    <dbReference type="NCBI Taxonomy" id="1469910"/>
    <lineage>
        <taxon>Eukaryota</taxon>
        <taxon>Fungi</taxon>
        <taxon>Dikarya</taxon>
        <taxon>Ascomycota</taxon>
        <taxon>Pezizomycotina</taxon>
        <taxon>Dothideomycetes</taxon>
        <taxon>Pleosporomycetidae</taxon>
        <taxon>Pleosporales</taxon>
        <taxon>Pleosporineae</taxon>
        <taxon>Phaeosphaeriaceae</taxon>
        <taxon>Ophiobolus</taxon>
    </lineage>
</organism>
<evidence type="ECO:0000256" key="1">
    <source>
        <dbReference type="SAM" id="Phobius"/>
    </source>
</evidence>
<keyword evidence="1" id="KW-0472">Membrane</keyword>
<sequence length="82" mass="9428">MSLHLSQDSTMRSRVDWPIREALITLISRPMIRRCIIDKPLAADPCSMNASFWTVSLMLTELHLTICLYLAYISKTPKVSEF</sequence>
<reference evidence="2" key="1">
    <citation type="journal article" date="2020" name="Stud. Mycol.">
        <title>101 Dothideomycetes genomes: a test case for predicting lifestyles and emergence of pathogens.</title>
        <authorList>
            <person name="Haridas S."/>
            <person name="Albert R."/>
            <person name="Binder M."/>
            <person name="Bloem J."/>
            <person name="Labutti K."/>
            <person name="Salamov A."/>
            <person name="Andreopoulos B."/>
            <person name="Baker S."/>
            <person name="Barry K."/>
            <person name="Bills G."/>
            <person name="Bluhm B."/>
            <person name="Cannon C."/>
            <person name="Castanera R."/>
            <person name="Culley D."/>
            <person name="Daum C."/>
            <person name="Ezra D."/>
            <person name="Gonzalez J."/>
            <person name="Henrissat B."/>
            <person name="Kuo A."/>
            <person name="Liang C."/>
            <person name="Lipzen A."/>
            <person name="Lutzoni F."/>
            <person name="Magnuson J."/>
            <person name="Mondo S."/>
            <person name="Nolan M."/>
            <person name="Ohm R."/>
            <person name="Pangilinan J."/>
            <person name="Park H.-J."/>
            <person name="Ramirez L."/>
            <person name="Alfaro M."/>
            <person name="Sun H."/>
            <person name="Tritt A."/>
            <person name="Yoshinaga Y."/>
            <person name="Zwiers L.-H."/>
            <person name="Turgeon B."/>
            <person name="Goodwin S."/>
            <person name="Spatafora J."/>
            <person name="Crous P."/>
            <person name="Grigoriev I."/>
        </authorList>
    </citation>
    <scope>NUCLEOTIDE SEQUENCE</scope>
    <source>
        <strain evidence="2">CBS 113818</strain>
    </source>
</reference>
<accession>A0A6A7AFL8</accession>
<dbReference type="Proteomes" id="UP000799424">
    <property type="component" value="Unassembled WGS sequence"/>
</dbReference>
<dbReference type="AlphaFoldDB" id="A0A6A7AFL8"/>
<keyword evidence="3" id="KW-1185">Reference proteome</keyword>
<protein>
    <submittedName>
        <fullName evidence="2">Uncharacterized protein</fullName>
    </submittedName>
</protein>
<keyword evidence="1" id="KW-0812">Transmembrane</keyword>
<keyword evidence="1" id="KW-1133">Transmembrane helix</keyword>
<feature type="transmembrane region" description="Helical" evidence="1">
    <location>
        <begin position="50"/>
        <end position="72"/>
    </location>
</feature>
<evidence type="ECO:0000313" key="3">
    <source>
        <dbReference type="Proteomes" id="UP000799424"/>
    </source>
</evidence>
<evidence type="ECO:0000313" key="2">
    <source>
        <dbReference type="EMBL" id="KAF2832026.1"/>
    </source>
</evidence>
<proteinExistence type="predicted"/>
<dbReference type="EMBL" id="MU006217">
    <property type="protein sequence ID" value="KAF2832026.1"/>
    <property type="molecule type" value="Genomic_DNA"/>
</dbReference>
<name>A0A6A7AFL8_9PLEO</name>
<gene>
    <name evidence="2" type="ORF">CC86DRAFT_84965</name>
</gene>